<gene>
    <name evidence="3" type="ORF">V6255_04940</name>
</gene>
<comment type="catalytic activity">
    <reaction evidence="1">
        <text>thiamine + H2O = 5-(2-hydroxyethyl)-4-methylthiazole + 4-amino-5-hydroxymethyl-2-methylpyrimidine + H(+)</text>
        <dbReference type="Rhea" id="RHEA:17509"/>
        <dbReference type="ChEBI" id="CHEBI:15377"/>
        <dbReference type="ChEBI" id="CHEBI:15378"/>
        <dbReference type="ChEBI" id="CHEBI:16892"/>
        <dbReference type="ChEBI" id="CHEBI:17957"/>
        <dbReference type="ChEBI" id="CHEBI:18385"/>
        <dbReference type="EC" id="3.5.99.2"/>
    </reaction>
</comment>
<feature type="domain" description="Thiaminase-2/PQQC" evidence="2">
    <location>
        <begin position="15"/>
        <end position="217"/>
    </location>
</feature>
<proteinExistence type="inferred from homology"/>
<comment type="caution">
    <text evidence="3">The sequence shown here is derived from an EMBL/GenBank/DDBJ whole genome shotgun (WGS) entry which is preliminary data.</text>
</comment>
<comment type="function">
    <text evidence="1">Catalyzes an amino-pyrimidine hydrolysis reaction at the C5' of the pyrimidine moiety of thiamine compounds, a reaction that is part of a thiamine salvage pathway. Thus, catalyzes the conversion of 4-amino-5-aminomethyl-2-methylpyrimidine to 4-amino-5-hydroxymethyl-2-methylpyrimidine (HMP).</text>
</comment>
<dbReference type="PIRSF" id="PIRSF003170">
    <property type="entry name" value="Pet18p"/>
    <property type="match status" value="1"/>
</dbReference>
<protein>
    <recommendedName>
        <fullName evidence="1">Aminopyrimidine aminohydrolase</fullName>
        <ecNumber evidence="1">3.5.99.2</ecNumber>
    </recommendedName>
</protein>
<dbReference type="PANTHER" id="PTHR43198">
    <property type="entry name" value="BIFUNCTIONAL TH2 PROTEIN"/>
    <property type="match status" value="1"/>
</dbReference>
<comment type="catalytic activity">
    <reaction evidence="1">
        <text>4-amino-5-aminomethyl-2-methylpyrimidine + H2O = 4-amino-5-hydroxymethyl-2-methylpyrimidine + NH4(+)</text>
        <dbReference type="Rhea" id="RHEA:31799"/>
        <dbReference type="ChEBI" id="CHEBI:15377"/>
        <dbReference type="ChEBI" id="CHEBI:16892"/>
        <dbReference type="ChEBI" id="CHEBI:28938"/>
        <dbReference type="ChEBI" id="CHEBI:63416"/>
        <dbReference type="EC" id="3.5.99.2"/>
    </reaction>
</comment>
<keyword evidence="1" id="KW-0378">Hydrolase</keyword>
<dbReference type="Gene3D" id="1.20.910.10">
    <property type="entry name" value="Heme oxygenase-like"/>
    <property type="match status" value="1"/>
</dbReference>
<organism evidence="3 4">
    <name type="scientific">Psychromonas arctica</name>
    <dbReference type="NCBI Taxonomy" id="168275"/>
    <lineage>
        <taxon>Bacteria</taxon>
        <taxon>Pseudomonadati</taxon>
        <taxon>Pseudomonadota</taxon>
        <taxon>Gammaproteobacteria</taxon>
        <taxon>Alteromonadales</taxon>
        <taxon>Psychromonadaceae</taxon>
        <taxon>Psychromonas</taxon>
    </lineage>
</organism>
<comment type="pathway">
    <text evidence="1">Cofactor biosynthesis; thiamine diphosphate biosynthesis.</text>
</comment>
<dbReference type="Pfam" id="PF03070">
    <property type="entry name" value="TENA_THI-4"/>
    <property type="match status" value="1"/>
</dbReference>
<evidence type="ECO:0000259" key="2">
    <source>
        <dbReference type="Pfam" id="PF03070"/>
    </source>
</evidence>
<dbReference type="CDD" id="cd19358">
    <property type="entry name" value="TenA_E_Spr0628-like"/>
    <property type="match status" value="1"/>
</dbReference>
<evidence type="ECO:0000313" key="4">
    <source>
        <dbReference type="Proteomes" id="UP001366060"/>
    </source>
</evidence>
<dbReference type="EMBL" id="JBAKBA010000008">
    <property type="protein sequence ID" value="MEL0658483.1"/>
    <property type="molecule type" value="Genomic_DNA"/>
</dbReference>
<dbReference type="InterPro" id="IPR004305">
    <property type="entry name" value="Thiaminase-2/PQQC"/>
</dbReference>
<accession>A0ABU9H9K2</accession>
<dbReference type="PANTHER" id="PTHR43198:SF2">
    <property type="entry name" value="SI:CH1073-67J19.1-RELATED"/>
    <property type="match status" value="1"/>
</dbReference>
<dbReference type="Proteomes" id="UP001366060">
    <property type="component" value="Unassembled WGS sequence"/>
</dbReference>
<keyword evidence="1" id="KW-0784">Thiamine biosynthesis</keyword>
<dbReference type="InterPro" id="IPR050967">
    <property type="entry name" value="Thiamine_Salvage_TenA"/>
</dbReference>
<dbReference type="RefSeq" id="WP_341627136.1">
    <property type="nucleotide sequence ID" value="NZ_JBAKBA010000008.1"/>
</dbReference>
<dbReference type="InterPro" id="IPR026285">
    <property type="entry name" value="TenA_E"/>
</dbReference>
<sequence length="218" mass="24897">MRPSEQLKQSCIEDWLKATNHPFCIELADGSLPLDKMRVYLAQDYTFIDNFVRLAASAIHHAPALPDRLPLAHFLGIIAGPENTYFQRSFDMLSVPESERTAPQLLKPTNDFQALMLKAANSGEYGNMIAVLCVAEWVYLSWAQPFSESVESVEGLPFYFGEWITLHSGEYFESVIEHLRTQLDTVFNNAEPAKQKVMQDYFNQAVLLEKQFFDACYQ</sequence>
<name>A0ABU9H9K2_9GAMM</name>
<evidence type="ECO:0000313" key="3">
    <source>
        <dbReference type="EMBL" id="MEL0658483.1"/>
    </source>
</evidence>
<evidence type="ECO:0000256" key="1">
    <source>
        <dbReference type="PIRNR" id="PIRNR003170"/>
    </source>
</evidence>
<keyword evidence="4" id="KW-1185">Reference proteome</keyword>
<dbReference type="SUPFAM" id="SSF48613">
    <property type="entry name" value="Heme oxygenase-like"/>
    <property type="match status" value="1"/>
</dbReference>
<comment type="similarity">
    <text evidence="1">Belongs to the TenA family.</text>
</comment>
<dbReference type="EC" id="3.5.99.2" evidence="1"/>
<reference evidence="3 4" key="1">
    <citation type="submission" date="2024-02" db="EMBL/GenBank/DDBJ databases">
        <title>Bacteria isolated from the canopy kelp, Nereocystis luetkeana.</title>
        <authorList>
            <person name="Pfister C.A."/>
            <person name="Younker I.T."/>
            <person name="Light S.H."/>
        </authorList>
    </citation>
    <scope>NUCLEOTIDE SEQUENCE [LARGE SCALE GENOMIC DNA]</scope>
    <source>
        <strain evidence="3 4">TI.2.07</strain>
    </source>
</reference>
<dbReference type="InterPro" id="IPR016084">
    <property type="entry name" value="Haem_Oase-like_multi-hlx"/>
</dbReference>